<dbReference type="PANTHER" id="PTHR33963:SF2">
    <property type="entry name" value="MKRN2 OPPOSITE STRAND PROTEIN"/>
    <property type="match status" value="1"/>
</dbReference>
<dbReference type="InterPro" id="IPR053921">
    <property type="entry name" value="MKRN2OS-like_C"/>
</dbReference>
<protein>
    <recommendedName>
        <fullName evidence="1">MKRN2 opposite strand protein-like C-terminal domain-containing protein</fullName>
    </recommendedName>
</protein>
<sequence>MMHLSPSMQPAWPDLKCFQHCDRSTNILCCVVPIACPICQQDTSTTPMRIPPYILPSPFVASSVAPCSLVLKPTTGDFIRDYTSTANLHIGITDTRGRCYDFDEEGLHVGNTWPHCLAVPVTTSGATSPAWDQHLTAFADPFRWNPQRYDEADCNCFDFVLQFLHYMGLQGNFSAGVLASKQAFCEEFLLQRTAKATQYIHLYRRVLKDGHVLSNAAFL</sequence>
<gene>
    <name evidence="2" type="ORF">BaRGS_00032668</name>
</gene>
<feature type="domain" description="MKRN2 opposite strand protein-like C-terminal" evidence="1">
    <location>
        <begin position="53"/>
        <end position="206"/>
    </location>
</feature>
<evidence type="ECO:0000313" key="2">
    <source>
        <dbReference type="EMBL" id="KAK7476114.1"/>
    </source>
</evidence>
<accession>A0ABD0JMP0</accession>
<dbReference type="Pfam" id="PF16044">
    <property type="entry name" value="DUF4796_C"/>
    <property type="match status" value="1"/>
</dbReference>
<reference evidence="2 3" key="1">
    <citation type="journal article" date="2023" name="Sci. Data">
        <title>Genome assembly of the Korean intertidal mud-creeper Batillaria attramentaria.</title>
        <authorList>
            <person name="Patra A.K."/>
            <person name="Ho P.T."/>
            <person name="Jun S."/>
            <person name="Lee S.J."/>
            <person name="Kim Y."/>
            <person name="Won Y.J."/>
        </authorList>
    </citation>
    <scope>NUCLEOTIDE SEQUENCE [LARGE SCALE GENOMIC DNA]</scope>
    <source>
        <strain evidence="2">Wonlab-2016</strain>
    </source>
</reference>
<dbReference type="AlphaFoldDB" id="A0ABD0JMP0"/>
<dbReference type="EMBL" id="JACVVK020000385">
    <property type="protein sequence ID" value="KAK7476114.1"/>
    <property type="molecule type" value="Genomic_DNA"/>
</dbReference>
<dbReference type="Proteomes" id="UP001519460">
    <property type="component" value="Unassembled WGS sequence"/>
</dbReference>
<evidence type="ECO:0000259" key="1">
    <source>
        <dbReference type="Pfam" id="PF16044"/>
    </source>
</evidence>
<dbReference type="InterPro" id="IPR032016">
    <property type="entry name" value="MKRN2OS-like"/>
</dbReference>
<name>A0ABD0JMP0_9CAEN</name>
<proteinExistence type="predicted"/>
<evidence type="ECO:0000313" key="3">
    <source>
        <dbReference type="Proteomes" id="UP001519460"/>
    </source>
</evidence>
<comment type="caution">
    <text evidence="2">The sequence shown here is derived from an EMBL/GenBank/DDBJ whole genome shotgun (WGS) entry which is preliminary data.</text>
</comment>
<organism evidence="2 3">
    <name type="scientific">Batillaria attramentaria</name>
    <dbReference type="NCBI Taxonomy" id="370345"/>
    <lineage>
        <taxon>Eukaryota</taxon>
        <taxon>Metazoa</taxon>
        <taxon>Spiralia</taxon>
        <taxon>Lophotrochozoa</taxon>
        <taxon>Mollusca</taxon>
        <taxon>Gastropoda</taxon>
        <taxon>Caenogastropoda</taxon>
        <taxon>Sorbeoconcha</taxon>
        <taxon>Cerithioidea</taxon>
        <taxon>Batillariidae</taxon>
        <taxon>Batillaria</taxon>
    </lineage>
</organism>
<keyword evidence="3" id="KW-1185">Reference proteome</keyword>
<dbReference type="PANTHER" id="PTHR33963">
    <property type="entry name" value="MKRN2 OPPOSITE STRAND PROTEIN"/>
    <property type="match status" value="1"/>
</dbReference>